<protein>
    <submittedName>
        <fullName evidence="2">Uncharacterized protein</fullName>
    </submittedName>
</protein>
<evidence type="ECO:0000313" key="2">
    <source>
        <dbReference type="EMBL" id="KAG2320320.1"/>
    </source>
</evidence>
<name>A0A8X8B2J8_BRACI</name>
<accession>A0A8X8B2J8</accession>
<dbReference type="AlphaFoldDB" id="A0A8X8B2J8"/>
<feature type="compositionally biased region" description="Polar residues" evidence="1">
    <location>
        <begin position="1"/>
        <end position="11"/>
    </location>
</feature>
<dbReference type="Proteomes" id="UP000886595">
    <property type="component" value="Unassembled WGS sequence"/>
</dbReference>
<dbReference type="EMBL" id="JAAMPC010000003">
    <property type="protein sequence ID" value="KAG2320320.1"/>
    <property type="molecule type" value="Genomic_DNA"/>
</dbReference>
<keyword evidence="3" id="KW-1185">Reference proteome</keyword>
<reference evidence="2 3" key="1">
    <citation type="submission" date="2020-02" db="EMBL/GenBank/DDBJ databases">
        <authorList>
            <person name="Ma Q."/>
            <person name="Huang Y."/>
            <person name="Song X."/>
            <person name="Pei D."/>
        </authorList>
    </citation>
    <scope>NUCLEOTIDE SEQUENCE [LARGE SCALE GENOMIC DNA]</scope>
    <source>
        <strain evidence="2">Sxm20200214</strain>
        <tissue evidence="2">Leaf</tissue>
    </source>
</reference>
<feature type="region of interest" description="Disordered" evidence="1">
    <location>
        <begin position="1"/>
        <end position="21"/>
    </location>
</feature>
<evidence type="ECO:0000313" key="3">
    <source>
        <dbReference type="Proteomes" id="UP000886595"/>
    </source>
</evidence>
<proteinExistence type="predicted"/>
<sequence>MNLTPANTGNRRPQIRMRGSLTPGSTGYDHMIIRPTQPVQTQAQTLPQPTAYNNMPVQAQDQTLPPAQPTAYYNNIDDEIQAFWLNKRKLDSVHFPWLKVLGRRGHSGQCLLRHGDYLMALDMHHNGL</sequence>
<evidence type="ECO:0000256" key="1">
    <source>
        <dbReference type="SAM" id="MobiDB-lite"/>
    </source>
</evidence>
<organism evidence="2 3">
    <name type="scientific">Brassica carinata</name>
    <name type="common">Ethiopian mustard</name>
    <name type="synonym">Abyssinian cabbage</name>
    <dbReference type="NCBI Taxonomy" id="52824"/>
    <lineage>
        <taxon>Eukaryota</taxon>
        <taxon>Viridiplantae</taxon>
        <taxon>Streptophyta</taxon>
        <taxon>Embryophyta</taxon>
        <taxon>Tracheophyta</taxon>
        <taxon>Spermatophyta</taxon>
        <taxon>Magnoliopsida</taxon>
        <taxon>eudicotyledons</taxon>
        <taxon>Gunneridae</taxon>
        <taxon>Pentapetalae</taxon>
        <taxon>rosids</taxon>
        <taxon>malvids</taxon>
        <taxon>Brassicales</taxon>
        <taxon>Brassicaceae</taxon>
        <taxon>Brassiceae</taxon>
        <taxon>Brassica</taxon>
    </lineage>
</organism>
<gene>
    <name evidence="2" type="ORF">Bca52824_013533</name>
</gene>
<comment type="caution">
    <text evidence="2">The sequence shown here is derived from an EMBL/GenBank/DDBJ whole genome shotgun (WGS) entry which is preliminary data.</text>
</comment>